<dbReference type="InterPro" id="IPR036249">
    <property type="entry name" value="Thioredoxin-like_sf"/>
</dbReference>
<dbReference type="STRING" id="52838.A0A4S8K1G4"/>
<dbReference type="InterPro" id="IPR004046">
    <property type="entry name" value="GST_C"/>
</dbReference>
<dbReference type="PANTHER" id="PTHR33604">
    <property type="entry name" value="OSJNBA0004B13.7 PROTEIN"/>
    <property type="match status" value="1"/>
</dbReference>
<dbReference type="Gene3D" id="3.40.30.10">
    <property type="entry name" value="Glutaredoxin"/>
    <property type="match status" value="1"/>
</dbReference>
<sequence>MDQHSSLKLLGSWADSHTHRVQLALKLKGLEFDYQEEDVVNISPALVLHNPVYKKVPVLLHKDRPVVESVVILQYIDETWAGNPLTPADPFERAVARFWCHFAEDKLAPAVGAVFSSSGEGQKAAVDQVHENLKLLECEIRDGAFKGRRFFGGDKIGLLDIVLGCGSYWLAVFEEVMEVKLVDPESFPAFHAWLRDFEEQNEVKETIPAIDKLLEYARGVRQMMLSLSSSTSTSVLATAAANATGNDDVAVDAIDVHCLFVDPTQASVEPNSESIEPGRRGKEGNEPGKIYLPAIDGRLQISTTPVGLRSKEETKPLLPLLFFLSFSALLLFFYHSSSSSLLLSSSSNPNPRFTFIIKLLTFDRIDSLRRCLRSLAAADYTGDRVHLHVLVDHFRPLNSSSGATIDRKLEESRRILDLVDRLRWPHGDKIVHYRTANAGLQAQWLEAWWPCSDDEFAFVVEDDLELSPLYYKFLKGLILKYYYDPANYNPSIYGASLQRPRFVAGKNGNKLQVGSETRIFLYQMVGTWGQLLFPKPWKEFRLWYDEHKSKEIKPILQGMVTTRWYKRFGERIWTPWFIKFIHSRGYYNIYTNFEQERALSISHRDAGVNYGKTVGPDSSLLVDESLSFNLWEVPPLRNLKWYDFCFTETLPGRIVSDFSGLRSLLYSLKQQKTIIVISLYQTTERIAKNLICNLEKAGSLNFILLGDNPEFLIDLARRGYPVIDADQLISSIRHGKPVYLEHETDIIREIWVKATIVQKCLELGYNLWLIDGNMIPGSGSLSELPHPSNDFVVAKDVGLLFVKSSPPSMKMWNDDYIHKVVAECKSLTGSNSHLMEHRSFVYLARKALDDNADVRVDDSAVGVKLGAITVNRTESKMNVVFWSREMASALVQKELERLGMWSIDVDSSCVSVVCRKT</sequence>
<dbReference type="PROSITE" id="PS50404">
    <property type="entry name" value="GST_NTER"/>
    <property type="match status" value="1"/>
</dbReference>
<dbReference type="SUPFAM" id="SSF52833">
    <property type="entry name" value="Thioredoxin-like"/>
    <property type="match status" value="1"/>
</dbReference>
<dbReference type="InterPro" id="IPR036282">
    <property type="entry name" value="Glutathione-S-Trfase_C_sf"/>
</dbReference>
<proteinExistence type="predicted"/>
<dbReference type="EC" id="2.5.1.18" evidence="1"/>
<comment type="caution">
    <text evidence="7">The sequence shown here is derived from an EMBL/GenBank/DDBJ whole genome shotgun (WGS) entry which is preliminary data.</text>
</comment>
<dbReference type="GO" id="GO:0009407">
    <property type="term" value="P:toxin catabolic process"/>
    <property type="evidence" value="ECO:0007669"/>
    <property type="project" value="UniProtKB-ARBA"/>
</dbReference>
<dbReference type="SFLD" id="SFLDG00358">
    <property type="entry name" value="Main_(cytGST)"/>
    <property type="match status" value="1"/>
</dbReference>
<dbReference type="CDD" id="cd03185">
    <property type="entry name" value="GST_C_Tau"/>
    <property type="match status" value="1"/>
</dbReference>
<dbReference type="GO" id="GO:0006749">
    <property type="term" value="P:glutathione metabolic process"/>
    <property type="evidence" value="ECO:0007669"/>
    <property type="project" value="InterPro"/>
</dbReference>
<accession>A0A4S8K1G4</accession>
<dbReference type="SFLD" id="SFLDG01152">
    <property type="entry name" value="Main.3:_Omega-_and_Tau-like"/>
    <property type="match status" value="1"/>
</dbReference>
<dbReference type="SFLD" id="SFLDS00019">
    <property type="entry name" value="Glutathione_Transferase_(cytos"/>
    <property type="match status" value="1"/>
</dbReference>
<dbReference type="Pfam" id="PF02798">
    <property type="entry name" value="GST_N"/>
    <property type="match status" value="1"/>
</dbReference>
<dbReference type="AlphaFoldDB" id="A0A4S8K1G4"/>
<evidence type="ECO:0000256" key="3">
    <source>
        <dbReference type="ARBA" id="ARBA00047960"/>
    </source>
</evidence>
<keyword evidence="2" id="KW-0808">Transferase</keyword>
<dbReference type="InterPro" id="IPR029044">
    <property type="entry name" value="Nucleotide-diphossugar_trans"/>
</dbReference>
<dbReference type="CDD" id="cd03058">
    <property type="entry name" value="GST_N_Tau"/>
    <property type="match status" value="1"/>
</dbReference>
<comment type="catalytic activity">
    <reaction evidence="3">
        <text>RX + glutathione = an S-substituted glutathione + a halide anion + H(+)</text>
        <dbReference type="Rhea" id="RHEA:16437"/>
        <dbReference type="ChEBI" id="CHEBI:15378"/>
        <dbReference type="ChEBI" id="CHEBI:16042"/>
        <dbReference type="ChEBI" id="CHEBI:17792"/>
        <dbReference type="ChEBI" id="CHEBI:57925"/>
        <dbReference type="ChEBI" id="CHEBI:90779"/>
        <dbReference type="EC" id="2.5.1.18"/>
    </reaction>
</comment>
<dbReference type="InterPro" id="IPR045074">
    <property type="entry name" value="GST_C_Tau"/>
</dbReference>
<dbReference type="Pfam" id="PF00043">
    <property type="entry name" value="GST_C"/>
    <property type="match status" value="1"/>
</dbReference>
<dbReference type="SUPFAM" id="SSF53448">
    <property type="entry name" value="Nucleotide-diphospho-sugar transferases"/>
    <property type="match status" value="1"/>
</dbReference>
<organism evidence="7 8">
    <name type="scientific">Musa balbisiana</name>
    <name type="common">Banana</name>
    <dbReference type="NCBI Taxonomy" id="52838"/>
    <lineage>
        <taxon>Eukaryota</taxon>
        <taxon>Viridiplantae</taxon>
        <taxon>Streptophyta</taxon>
        <taxon>Embryophyta</taxon>
        <taxon>Tracheophyta</taxon>
        <taxon>Spermatophyta</taxon>
        <taxon>Magnoliopsida</taxon>
        <taxon>Liliopsida</taxon>
        <taxon>Zingiberales</taxon>
        <taxon>Musaceae</taxon>
        <taxon>Musa</taxon>
    </lineage>
</organism>
<evidence type="ECO:0000313" key="7">
    <source>
        <dbReference type="EMBL" id="THU68567.1"/>
    </source>
</evidence>
<feature type="domain" description="GST N-terminal" evidence="5">
    <location>
        <begin position="5"/>
        <end position="84"/>
    </location>
</feature>
<evidence type="ECO:0000313" key="8">
    <source>
        <dbReference type="Proteomes" id="UP000317650"/>
    </source>
</evidence>
<dbReference type="PROSITE" id="PS50405">
    <property type="entry name" value="GST_CTER"/>
    <property type="match status" value="1"/>
</dbReference>
<feature type="domain" description="GST C-terminal" evidence="6">
    <location>
        <begin position="89"/>
        <end position="220"/>
    </location>
</feature>
<keyword evidence="8" id="KW-1185">Reference proteome</keyword>
<dbReference type="SUPFAM" id="SSF47616">
    <property type="entry name" value="GST C-terminal domain-like"/>
    <property type="match status" value="1"/>
</dbReference>
<dbReference type="Gene3D" id="1.20.1050.10">
    <property type="match status" value="1"/>
</dbReference>
<reference evidence="7 8" key="1">
    <citation type="journal article" date="2019" name="Nat. Plants">
        <title>Genome sequencing of Musa balbisiana reveals subgenome evolution and function divergence in polyploid bananas.</title>
        <authorList>
            <person name="Yao X."/>
        </authorList>
    </citation>
    <scope>NUCLEOTIDE SEQUENCE [LARGE SCALE GENOMIC DNA]</scope>
    <source>
        <strain evidence="8">cv. DH-PKW</strain>
        <tissue evidence="7">Leaves</tissue>
    </source>
</reference>
<evidence type="ECO:0000259" key="6">
    <source>
        <dbReference type="PROSITE" id="PS50405"/>
    </source>
</evidence>
<evidence type="ECO:0000256" key="1">
    <source>
        <dbReference type="ARBA" id="ARBA00012452"/>
    </source>
</evidence>
<feature type="compositionally biased region" description="Basic and acidic residues" evidence="4">
    <location>
        <begin position="276"/>
        <end position="286"/>
    </location>
</feature>
<gene>
    <name evidence="7" type="ORF">C4D60_Mb08t05250</name>
</gene>
<dbReference type="InterPro" id="IPR010987">
    <property type="entry name" value="Glutathione-S-Trfase_C-like"/>
</dbReference>
<dbReference type="Proteomes" id="UP000317650">
    <property type="component" value="Chromosome 8"/>
</dbReference>
<evidence type="ECO:0000259" key="5">
    <source>
        <dbReference type="PROSITE" id="PS50404"/>
    </source>
</evidence>
<dbReference type="InterPro" id="IPR004045">
    <property type="entry name" value="Glutathione_S-Trfase_N"/>
</dbReference>
<dbReference type="EMBL" id="PYDT01000002">
    <property type="protein sequence ID" value="THU68567.1"/>
    <property type="molecule type" value="Genomic_DNA"/>
</dbReference>
<evidence type="ECO:0000256" key="4">
    <source>
        <dbReference type="SAM" id="MobiDB-lite"/>
    </source>
</evidence>
<evidence type="ECO:0000256" key="2">
    <source>
        <dbReference type="ARBA" id="ARBA00022679"/>
    </source>
</evidence>
<name>A0A4S8K1G4_MUSBA</name>
<dbReference type="PANTHER" id="PTHR33604:SF3">
    <property type="entry name" value="OSJNBA0004B13.7 PROTEIN"/>
    <property type="match status" value="1"/>
</dbReference>
<dbReference type="GO" id="GO:0004364">
    <property type="term" value="F:glutathione transferase activity"/>
    <property type="evidence" value="ECO:0007669"/>
    <property type="project" value="UniProtKB-EC"/>
</dbReference>
<dbReference type="InterPro" id="IPR045073">
    <property type="entry name" value="Omega/Tau-like"/>
</dbReference>
<dbReference type="InterPro" id="IPR040079">
    <property type="entry name" value="Glutathione_S-Trfase"/>
</dbReference>
<dbReference type="Gene3D" id="3.90.550.10">
    <property type="entry name" value="Spore Coat Polysaccharide Biosynthesis Protein SpsA, Chain A"/>
    <property type="match status" value="1"/>
</dbReference>
<dbReference type="FunFam" id="1.20.1050.10:FF:000016">
    <property type="entry name" value="Glutathione S-transferase U9"/>
    <property type="match status" value="1"/>
</dbReference>
<feature type="region of interest" description="Disordered" evidence="4">
    <location>
        <begin position="267"/>
        <end position="287"/>
    </location>
</feature>
<protein>
    <recommendedName>
        <fullName evidence="1">glutathione transferase</fullName>
        <ecNumber evidence="1">2.5.1.18</ecNumber>
    </recommendedName>
</protein>